<dbReference type="Proteomes" id="UP000261580">
    <property type="component" value="Unassembled WGS sequence"/>
</dbReference>
<evidence type="ECO:0000313" key="1">
    <source>
        <dbReference type="Ensembl" id="ENSNBRP00000024868.1"/>
    </source>
</evidence>
<name>A0A3Q4HUW5_NEOBR</name>
<dbReference type="Bgee" id="ENSNBRG00000019031">
    <property type="expression patterns" value="Expressed in skeletal muscle tissue and 5 other cell types or tissues"/>
</dbReference>
<evidence type="ECO:0000313" key="2">
    <source>
        <dbReference type="Proteomes" id="UP000261580"/>
    </source>
</evidence>
<organism evidence="1 2">
    <name type="scientific">Neolamprologus brichardi</name>
    <name type="common">Fairy cichlid</name>
    <name type="synonym">Lamprologus brichardi</name>
    <dbReference type="NCBI Taxonomy" id="32507"/>
    <lineage>
        <taxon>Eukaryota</taxon>
        <taxon>Metazoa</taxon>
        <taxon>Chordata</taxon>
        <taxon>Craniata</taxon>
        <taxon>Vertebrata</taxon>
        <taxon>Euteleostomi</taxon>
        <taxon>Actinopterygii</taxon>
        <taxon>Neopterygii</taxon>
        <taxon>Teleostei</taxon>
        <taxon>Neoteleostei</taxon>
        <taxon>Acanthomorphata</taxon>
        <taxon>Ovalentaria</taxon>
        <taxon>Cichlomorphae</taxon>
        <taxon>Cichliformes</taxon>
        <taxon>Cichlidae</taxon>
        <taxon>African cichlids</taxon>
        <taxon>Pseudocrenilabrinae</taxon>
        <taxon>Lamprologini</taxon>
        <taxon>Neolamprologus</taxon>
    </lineage>
</organism>
<dbReference type="STRING" id="32507.ENSNBRP00000024868"/>
<dbReference type="AlphaFoldDB" id="A0A3Q4HUW5"/>
<reference evidence="1" key="2">
    <citation type="submission" date="2025-09" db="UniProtKB">
        <authorList>
            <consortium name="Ensembl"/>
        </authorList>
    </citation>
    <scope>IDENTIFICATION</scope>
</reference>
<reference evidence="1" key="1">
    <citation type="submission" date="2025-08" db="UniProtKB">
        <authorList>
            <consortium name="Ensembl"/>
        </authorList>
    </citation>
    <scope>IDENTIFICATION</scope>
</reference>
<accession>A0A3Q4HUW5</accession>
<dbReference type="Ensembl" id="ENSNBRT00000025519.1">
    <property type="protein sequence ID" value="ENSNBRP00000024868.1"/>
    <property type="gene ID" value="ENSNBRG00000019031.1"/>
</dbReference>
<protein>
    <submittedName>
        <fullName evidence="1">Uncharacterized protein</fullName>
    </submittedName>
</protein>
<proteinExistence type="predicted"/>
<sequence>MLSRSPRVYRTLCRSLSAARQVASCFVSVLHLTDCKMFFAFACFFSTGDEVVTVKTPAFAESVTEGDVRWEKGWCV</sequence>
<keyword evidence="2" id="KW-1185">Reference proteome</keyword>